<feature type="signal peptide" evidence="2">
    <location>
        <begin position="1"/>
        <end position="20"/>
    </location>
</feature>
<feature type="region of interest" description="Disordered" evidence="1">
    <location>
        <begin position="32"/>
        <end position="56"/>
    </location>
</feature>
<organism evidence="3 4">
    <name type="scientific">Plesiocystis pacifica SIR-1</name>
    <dbReference type="NCBI Taxonomy" id="391625"/>
    <lineage>
        <taxon>Bacteria</taxon>
        <taxon>Pseudomonadati</taxon>
        <taxon>Myxococcota</taxon>
        <taxon>Polyangia</taxon>
        <taxon>Nannocystales</taxon>
        <taxon>Nannocystaceae</taxon>
        <taxon>Plesiocystis</taxon>
    </lineage>
</organism>
<evidence type="ECO:0000313" key="4">
    <source>
        <dbReference type="Proteomes" id="UP000005801"/>
    </source>
</evidence>
<gene>
    <name evidence="3" type="ORF">PPSIR1_29388</name>
</gene>
<comment type="caution">
    <text evidence="3">The sequence shown here is derived from an EMBL/GenBank/DDBJ whole genome shotgun (WGS) entry which is preliminary data.</text>
</comment>
<keyword evidence="4" id="KW-1185">Reference proteome</keyword>
<keyword evidence="2" id="KW-0732">Signal</keyword>
<accession>A6G645</accession>
<dbReference type="STRING" id="391625.PPSIR1_29388"/>
<protein>
    <recommendedName>
        <fullName evidence="5">Lipoprotein</fullName>
    </recommendedName>
</protein>
<name>A6G645_9BACT</name>
<evidence type="ECO:0000256" key="2">
    <source>
        <dbReference type="SAM" id="SignalP"/>
    </source>
</evidence>
<evidence type="ECO:0000256" key="1">
    <source>
        <dbReference type="SAM" id="MobiDB-lite"/>
    </source>
</evidence>
<reference evidence="3 4" key="1">
    <citation type="submission" date="2007-06" db="EMBL/GenBank/DDBJ databases">
        <authorList>
            <person name="Shimkets L."/>
            <person name="Ferriera S."/>
            <person name="Johnson J."/>
            <person name="Kravitz S."/>
            <person name="Beeson K."/>
            <person name="Sutton G."/>
            <person name="Rogers Y.-H."/>
            <person name="Friedman R."/>
            <person name="Frazier M."/>
            <person name="Venter J.C."/>
        </authorList>
    </citation>
    <scope>NUCLEOTIDE SEQUENCE [LARGE SCALE GENOMIC DNA]</scope>
    <source>
        <strain evidence="3 4">SIR-1</strain>
    </source>
</reference>
<dbReference type="AlphaFoldDB" id="A6G645"/>
<dbReference type="EMBL" id="ABCS01000028">
    <property type="protein sequence ID" value="EDM78647.1"/>
    <property type="molecule type" value="Genomic_DNA"/>
</dbReference>
<feature type="chain" id="PRO_5002695154" description="Lipoprotein" evidence="2">
    <location>
        <begin position="21"/>
        <end position="251"/>
    </location>
</feature>
<proteinExistence type="predicted"/>
<evidence type="ECO:0008006" key="5">
    <source>
        <dbReference type="Google" id="ProtNLM"/>
    </source>
</evidence>
<dbReference type="Proteomes" id="UP000005801">
    <property type="component" value="Unassembled WGS sequence"/>
</dbReference>
<sequence length="251" mass="26805">MLPHALCRRALCLATLAAFACVDEPPDALDDGLGDAAGDGTVGDEAADTETEGGALPSPCEAVHRDIAFALEGLESLVDGCASFKLEGQVVAQVVDGGAGSYELDACPCGETCPEADSYILTVDTPELELLPSMEGCVTVIVDPVFESCEPGLLSLFDEVGQPYYFASHLPVASLDQKEVFASIRTTNAQVCGEELVHELEIDNEGEILARVAPGTSERVHVYPNGPWRLHNLSSRDTDVRDFDWVFVYEP</sequence>
<dbReference type="RefSeq" id="WP_006972194.1">
    <property type="nucleotide sequence ID" value="NZ_ABCS01000028.1"/>
</dbReference>
<evidence type="ECO:0000313" key="3">
    <source>
        <dbReference type="EMBL" id="EDM78647.1"/>
    </source>
</evidence>